<feature type="region of interest" description="Disordered" evidence="1">
    <location>
        <begin position="51"/>
        <end position="96"/>
    </location>
</feature>
<sequence length="154" mass="16219">MYIDAIGCLENRGYGRPRHLLKRTTLEDMVDSTTSSAGSSSKTKLEYAATSTDVSSSWMQPETYEVPSSTEPISSDLSTLNSDAIAPSNNPQTEAPGYSAASLVTEITAFSDVSTVNSDVASVQSIATQATEGLDRRAVSSVQSSQPQPQSSAT</sequence>
<evidence type="ECO:0000313" key="3">
    <source>
        <dbReference type="Proteomes" id="UP000030672"/>
    </source>
</evidence>
<keyword evidence="3" id="KW-1185">Reference proteome</keyword>
<dbReference type="RefSeq" id="XP_040877015.1">
    <property type="nucleotide sequence ID" value="XM_041025140.1"/>
</dbReference>
<dbReference type="Proteomes" id="UP000030672">
    <property type="component" value="Unassembled WGS sequence"/>
</dbReference>
<dbReference type="AlphaFoldDB" id="A0A074VQP1"/>
<feature type="compositionally biased region" description="Low complexity" evidence="1">
    <location>
        <begin position="139"/>
        <end position="154"/>
    </location>
</feature>
<accession>A0A074VQP1</accession>
<dbReference type="GeneID" id="63918513"/>
<proteinExistence type="predicted"/>
<name>A0A074VQP1_AURM1</name>
<dbReference type="EMBL" id="KL584845">
    <property type="protein sequence ID" value="KEQ59992.1"/>
    <property type="molecule type" value="Genomic_DNA"/>
</dbReference>
<protein>
    <submittedName>
        <fullName evidence="2">Uncharacterized protein</fullName>
    </submittedName>
</protein>
<organism evidence="2 3">
    <name type="scientific">Aureobasidium melanogenum (strain CBS 110374)</name>
    <name type="common">Aureobasidium pullulans var. melanogenum</name>
    <dbReference type="NCBI Taxonomy" id="1043003"/>
    <lineage>
        <taxon>Eukaryota</taxon>
        <taxon>Fungi</taxon>
        <taxon>Dikarya</taxon>
        <taxon>Ascomycota</taxon>
        <taxon>Pezizomycotina</taxon>
        <taxon>Dothideomycetes</taxon>
        <taxon>Dothideomycetidae</taxon>
        <taxon>Dothideales</taxon>
        <taxon>Saccotheciaceae</taxon>
        <taxon>Aureobasidium</taxon>
    </lineage>
</organism>
<dbReference type="HOGENOM" id="CLU_1703857_0_0_1"/>
<evidence type="ECO:0000313" key="2">
    <source>
        <dbReference type="EMBL" id="KEQ59992.1"/>
    </source>
</evidence>
<feature type="region of interest" description="Disordered" evidence="1">
    <location>
        <begin position="132"/>
        <end position="154"/>
    </location>
</feature>
<feature type="compositionally biased region" description="Polar residues" evidence="1">
    <location>
        <begin position="51"/>
        <end position="93"/>
    </location>
</feature>
<evidence type="ECO:0000256" key="1">
    <source>
        <dbReference type="SAM" id="MobiDB-lite"/>
    </source>
</evidence>
<reference evidence="2 3" key="1">
    <citation type="journal article" date="2014" name="BMC Genomics">
        <title>Genome sequencing of four Aureobasidium pullulans varieties: biotechnological potential, stress tolerance, and description of new species.</title>
        <authorList>
            <person name="Gostin Ar C."/>
            <person name="Ohm R.A."/>
            <person name="Kogej T."/>
            <person name="Sonjak S."/>
            <person name="Turk M."/>
            <person name="Zajc J."/>
            <person name="Zalar P."/>
            <person name="Grube M."/>
            <person name="Sun H."/>
            <person name="Han J."/>
            <person name="Sharma A."/>
            <person name="Chiniquy J."/>
            <person name="Ngan C.Y."/>
            <person name="Lipzen A."/>
            <person name="Barry K."/>
            <person name="Grigoriev I.V."/>
            <person name="Gunde-Cimerman N."/>
        </authorList>
    </citation>
    <scope>NUCLEOTIDE SEQUENCE [LARGE SCALE GENOMIC DNA]</scope>
    <source>
        <strain evidence="2 3">CBS 110374</strain>
    </source>
</reference>
<gene>
    <name evidence="2" type="ORF">M437DRAFT_68611</name>
</gene>